<dbReference type="EMBL" id="VITY01000016">
    <property type="protein sequence ID" value="TWB89447.1"/>
    <property type="molecule type" value="Genomic_DNA"/>
</dbReference>
<evidence type="ECO:0000256" key="3">
    <source>
        <dbReference type="ARBA" id="ARBA00022989"/>
    </source>
</evidence>
<feature type="compositionally biased region" description="Basic and acidic residues" evidence="6">
    <location>
        <begin position="224"/>
        <end position="233"/>
    </location>
</feature>
<dbReference type="HAMAP" id="MF_00189">
    <property type="entry name" value="YciB"/>
    <property type="match status" value="1"/>
</dbReference>
<evidence type="ECO:0000313" key="8">
    <source>
        <dbReference type="Proteomes" id="UP000321304"/>
    </source>
</evidence>
<keyword evidence="8" id="KW-1185">Reference proteome</keyword>
<dbReference type="InterPro" id="IPR006008">
    <property type="entry name" value="YciB"/>
</dbReference>
<feature type="transmembrane region" description="Helical" evidence="5">
    <location>
        <begin position="95"/>
        <end position="115"/>
    </location>
</feature>
<feature type="region of interest" description="Disordered" evidence="6">
    <location>
        <begin position="210"/>
        <end position="233"/>
    </location>
</feature>
<comment type="subcellular location">
    <subcellularLocation>
        <location evidence="5">Cell inner membrane</location>
        <topology evidence="5">Multi-pass membrane protein</topology>
    </subcellularLocation>
</comment>
<comment type="caution">
    <text evidence="7">The sequence shown here is derived from an EMBL/GenBank/DDBJ whole genome shotgun (WGS) entry which is preliminary data.</text>
</comment>
<keyword evidence="1 5" id="KW-1003">Cell membrane</keyword>
<proteinExistence type="inferred from homology"/>
<dbReference type="PANTHER" id="PTHR36917">
    <property type="entry name" value="INTRACELLULAR SEPTATION PROTEIN A-RELATED"/>
    <property type="match status" value="1"/>
</dbReference>
<reference evidence="7 8" key="1">
    <citation type="submission" date="2019-06" db="EMBL/GenBank/DDBJ databases">
        <title>Genomic Encyclopedia of Type Strains, Phase IV (KMG-V): Genome sequencing to study the core and pangenomes of soil and plant-associated prokaryotes.</title>
        <authorList>
            <person name="Whitman W."/>
        </authorList>
    </citation>
    <scope>NUCLEOTIDE SEQUENCE [LARGE SCALE GENOMIC DNA]</scope>
    <source>
        <strain evidence="7 8">BR 10355</strain>
    </source>
</reference>
<evidence type="ECO:0000256" key="4">
    <source>
        <dbReference type="ARBA" id="ARBA00023136"/>
    </source>
</evidence>
<feature type="transmembrane region" description="Helical" evidence="5">
    <location>
        <begin position="159"/>
        <end position="180"/>
    </location>
</feature>
<gene>
    <name evidence="5" type="primary">yciB</name>
    <name evidence="7" type="ORF">FBZ93_116166</name>
</gene>
<dbReference type="Pfam" id="PF04279">
    <property type="entry name" value="IspA"/>
    <property type="match status" value="1"/>
</dbReference>
<keyword evidence="3 5" id="KW-1133">Transmembrane helix</keyword>
<evidence type="ECO:0000256" key="2">
    <source>
        <dbReference type="ARBA" id="ARBA00022692"/>
    </source>
</evidence>
<dbReference type="GO" id="GO:0005886">
    <property type="term" value="C:plasma membrane"/>
    <property type="evidence" value="ECO:0007669"/>
    <property type="project" value="UniProtKB-SubCell"/>
</dbReference>
<evidence type="ECO:0000256" key="1">
    <source>
        <dbReference type="ARBA" id="ARBA00022475"/>
    </source>
</evidence>
<feature type="transmembrane region" description="Helical" evidence="5">
    <location>
        <begin position="37"/>
        <end position="58"/>
    </location>
</feature>
<dbReference type="AlphaFoldDB" id="A0A560L251"/>
<organism evidence="7 8">
    <name type="scientific">Bradyrhizobium macuxiense</name>
    <dbReference type="NCBI Taxonomy" id="1755647"/>
    <lineage>
        <taxon>Bacteria</taxon>
        <taxon>Pseudomonadati</taxon>
        <taxon>Pseudomonadota</taxon>
        <taxon>Alphaproteobacteria</taxon>
        <taxon>Hyphomicrobiales</taxon>
        <taxon>Nitrobacteraceae</taxon>
        <taxon>Bradyrhizobium</taxon>
    </lineage>
</organism>
<comment type="similarity">
    <text evidence="5">Belongs to the YciB family.</text>
</comment>
<dbReference type="PANTHER" id="PTHR36917:SF1">
    <property type="entry name" value="INNER MEMBRANE-SPANNING PROTEIN YCIB"/>
    <property type="match status" value="1"/>
</dbReference>
<keyword evidence="4 5" id="KW-0472">Membrane</keyword>
<evidence type="ECO:0000256" key="5">
    <source>
        <dbReference type="HAMAP-Rule" id="MF_00189"/>
    </source>
</evidence>
<feature type="transmembrane region" description="Helical" evidence="5">
    <location>
        <begin position="64"/>
        <end position="83"/>
    </location>
</feature>
<keyword evidence="2 5" id="KW-0812">Transmembrane</keyword>
<evidence type="ECO:0000256" key="6">
    <source>
        <dbReference type="SAM" id="MobiDB-lite"/>
    </source>
</evidence>
<dbReference type="Proteomes" id="UP000321304">
    <property type="component" value="Unassembled WGS sequence"/>
</dbReference>
<name>A0A560L251_9BRAD</name>
<sequence>MAVSAGDRQDEPHTMLDFATELGPLIIFHVVNMKFRLITATAAFMVVTVLAGIASLMVKGHMPITSLITSVGVLAFGTLTLVLDDDTFIKVEATVVSGLLSTLLGGGLLFGRSFIVVTLDRIFNLTTQGWRILTFRWAMFFAGIAILNEVIWRTQTTDAWVNFRTLGVTTLSLLLGYILMPLTERYYAGAGSPSVQSSFVQVRRRLPESEFRGDVEGGPVEQEPIDRRGERCD</sequence>
<keyword evidence="5" id="KW-0997">Cell inner membrane</keyword>
<feature type="transmembrane region" description="Helical" evidence="5">
    <location>
        <begin position="135"/>
        <end position="152"/>
    </location>
</feature>
<protein>
    <recommendedName>
        <fullName evidence="5">Inner membrane-spanning protein YciB</fullName>
    </recommendedName>
</protein>
<comment type="function">
    <text evidence="5">Plays a role in cell envelope biogenesis, maintenance of cell envelope integrity and membrane homeostasis.</text>
</comment>
<evidence type="ECO:0000313" key="7">
    <source>
        <dbReference type="EMBL" id="TWB89447.1"/>
    </source>
</evidence>
<dbReference type="OrthoDB" id="9788219at2"/>
<accession>A0A560L251</accession>